<evidence type="ECO:0000256" key="1">
    <source>
        <dbReference type="ARBA" id="ARBA00004651"/>
    </source>
</evidence>
<keyword evidence="4 8" id="KW-0812">Transmembrane</keyword>
<dbReference type="PANTHER" id="PTHR33452">
    <property type="entry name" value="OXIDOREDUCTASE CATD-RELATED"/>
    <property type="match status" value="1"/>
</dbReference>
<feature type="transmembrane region" description="Helical" evidence="8">
    <location>
        <begin position="61"/>
        <end position="83"/>
    </location>
</feature>
<feature type="transmembrane region" description="Helical" evidence="8">
    <location>
        <begin position="90"/>
        <end position="111"/>
    </location>
</feature>
<keyword evidence="6 8" id="KW-0472">Membrane</keyword>
<proteinExistence type="inferred from homology"/>
<dbReference type="EMBL" id="JAHKRT010000010">
    <property type="protein sequence ID" value="MBU3079475.1"/>
    <property type="molecule type" value="Genomic_DNA"/>
</dbReference>
<evidence type="ECO:0000313" key="10">
    <source>
        <dbReference type="Proteomes" id="UP000776276"/>
    </source>
</evidence>
<evidence type="ECO:0000313" key="9">
    <source>
        <dbReference type="EMBL" id="MBU3079475.1"/>
    </source>
</evidence>
<comment type="similarity">
    <text evidence="2">Belongs to the DoxX family.</text>
</comment>
<keyword evidence="3" id="KW-1003">Cell membrane</keyword>
<reference evidence="9 10" key="1">
    <citation type="submission" date="2021-06" db="EMBL/GenBank/DDBJ databases">
        <title>Sphingomonas sp. XMGL2, whole genome shotgun sequencing project.</title>
        <authorList>
            <person name="Zhao G."/>
            <person name="Shen L."/>
        </authorList>
    </citation>
    <scope>NUCLEOTIDE SEQUENCE [LARGE SCALE GENOMIC DNA]</scope>
    <source>
        <strain evidence="9 10">XMGL2</strain>
    </source>
</reference>
<evidence type="ECO:0000256" key="2">
    <source>
        <dbReference type="ARBA" id="ARBA00006679"/>
    </source>
</evidence>
<evidence type="ECO:0000256" key="5">
    <source>
        <dbReference type="ARBA" id="ARBA00022989"/>
    </source>
</evidence>
<dbReference type="InterPro" id="IPR032808">
    <property type="entry name" value="DoxX"/>
</dbReference>
<feature type="region of interest" description="Disordered" evidence="7">
    <location>
        <begin position="159"/>
        <end position="186"/>
    </location>
</feature>
<gene>
    <name evidence="9" type="ORF">KOF26_16585</name>
</gene>
<comment type="caution">
    <text evidence="9">The sequence shown here is derived from an EMBL/GenBank/DDBJ whole genome shotgun (WGS) entry which is preliminary data.</text>
</comment>
<organism evidence="9 10">
    <name type="scientific">Sphingomonas quercus</name>
    <dbReference type="NCBI Taxonomy" id="2842451"/>
    <lineage>
        <taxon>Bacteria</taxon>
        <taxon>Pseudomonadati</taxon>
        <taxon>Pseudomonadota</taxon>
        <taxon>Alphaproteobacteria</taxon>
        <taxon>Sphingomonadales</taxon>
        <taxon>Sphingomonadaceae</taxon>
        <taxon>Sphingomonas</taxon>
    </lineage>
</organism>
<evidence type="ECO:0000256" key="7">
    <source>
        <dbReference type="SAM" id="MobiDB-lite"/>
    </source>
</evidence>
<dbReference type="Pfam" id="PF07681">
    <property type="entry name" value="DoxX"/>
    <property type="match status" value="1"/>
</dbReference>
<comment type="subcellular location">
    <subcellularLocation>
        <location evidence="1">Cell membrane</location>
        <topology evidence="1">Multi-pass membrane protein</topology>
    </subcellularLocation>
</comment>
<evidence type="ECO:0000256" key="4">
    <source>
        <dbReference type="ARBA" id="ARBA00022692"/>
    </source>
</evidence>
<dbReference type="InterPro" id="IPR051907">
    <property type="entry name" value="DoxX-like_oxidoreductase"/>
</dbReference>
<evidence type="ECO:0000256" key="3">
    <source>
        <dbReference type="ARBA" id="ARBA00022475"/>
    </source>
</evidence>
<evidence type="ECO:0000256" key="6">
    <source>
        <dbReference type="ARBA" id="ARBA00023136"/>
    </source>
</evidence>
<protein>
    <submittedName>
        <fullName evidence="9">DoxX family protein</fullName>
    </submittedName>
</protein>
<evidence type="ECO:0000256" key="8">
    <source>
        <dbReference type="SAM" id="Phobius"/>
    </source>
</evidence>
<keyword evidence="10" id="KW-1185">Reference proteome</keyword>
<feature type="transmembrane region" description="Helical" evidence="8">
    <location>
        <begin position="12"/>
        <end position="33"/>
    </location>
</feature>
<feature type="compositionally biased region" description="Basic and acidic residues" evidence="7">
    <location>
        <begin position="159"/>
        <end position="178"/>
    </location>
</feature>
<dbReference type="RefSeq" id="WP_216327756.1">
    <property type="nucleotide sequence ID" value="NZ_JAHKRT010000010.1"/>
</dbReference>
<dbReference type="PANTHER" id="PTHR33452:SF1">
    <property type="entry name" value="INNER MEMBRANE PROTEIN YPHA-RELATED"/>
    <property type="match status" value="1"/>
</dbReference>
<dbReference type="Proteomes" id="UP000776276">
    <property type="component" value="Unassembled WGS sequence"/>
</dbReference>
<accession>A0ABS6BMF0</accession>
<keyword evidence="5 8" id="KW-1133">Transmembrane helix</keyword>
<name>A0ABS6BMF0_9SPHN</name>
<sequence length="186" mass="19885">MIPLIRRLAISPLPIAAGWYAIPIRLIVGYGFFSHGWAKLARGPDNFAGILHAMGMPTPLFLSWATVAVEIIGGLMVLAGALVPLMTVPMIVVLLVAIFTVHLPNGFSSIKLMSYDAAGAHFGQPGYETDLLYIAGLIALCIGGAGPLSLDERLGARRRDEGSNIDRSRERHRGDADGRWSGPAGR</sequence>
<feature type="transmembrane region" description="Helical" evidence="8">
    <location>
        <begin position="131"/>
        <end position="150"/>
    </location>
</feature>